<dbReference type="FunCoup" id="A0A2V0PJ67">
    <property type="interactions" value="503"/>
</dbReference>
<dbReference type="OrthoDB" id="495795at2759"/>
<dbReference type="InParanoid" id="A0A2V0PJ67"/>
<dbReference type="InterPro" id="IPR036389">
    <property type="entry name" value="RNase_III_sf"/>
</dbReference>
<keyword evidence="4" id="KW-1185">Reference proteome</keyword>
<dbReference type="Proteomes" id="UP000247498">
    <property type="component" value="Unassembled WGS sequence"/>
</dbReference>
<dbReference type="Pfam" id="PF00636">
    <property type="entry name" value="Ribonuclease_3"/>
    <property type="match status" value="1"/>
</dbReference>
<feature type="region of interest" description="Disordered" evidence="1">
    <location>
        <begin position="1"/>
        <end position="23"/>
    </location>
</feature>
<evidence type="ECO:0000313" key="3">
    <source>
        <dbReference type="EMBL" id="GBF99589.1"/>
    </source>
</evidence>
<dbReference type="PANTHER" id="PTHR34276">
    <property type="entry name" value="MINI-RIBONUCLEASE 3"/>
    <property type="match status" value="1"/>
</dbReference>
<evidence type="ECO:0000259" key="2">
    <source>
        <dbReference type="Pfam" id="PF00636"/>
    </source>
</evidence>
<comment type="caution">
    <text evidence="3">The sequence shown here is derived from an EMBL/GenBank/DDBJ whole genome shotgun (WGS) entry which is preliminary data.</text>
</comment>
<evidence type="ECO:0000256" key="1">
    <source>
        <dbReference type="SAM" id="MobiDB-lite"/>
    </source>
</evidence>
<dbReference type="STRING" id="307507.A0A2V0PJ67"/>
<feature type="compositionally biased region" description="Pro residues" evidence="1">
    <location>
        <begin position="7"/>
        <end position="16"/>
    </location>
</feature>
<sequence>MQAAPPRACPLPPPPDLGGAEPRSRWNAASLAYLGDAVWEVYVRTASYREGPWSPRSADAAVRRVSTHALARAYDRLSAGGALTEAEARVLRWGANSATVAAPRHATRSQYKRATGFEVLVAHLYLTDPPRLEALASQLLAPGSESEWIDGAEAAAEVSGGGESSGGEGEKATAALGSDGDGSSDGMAAASGGTGPGAGGEPPATPQQQPRPKPAGFGGAGGKPGARARKK</sequence>
<dbReference type="AlphaFoldDB" id="A0A2V0PJ67"/>
<dbReference type="Gene3D" id="1.10.1520.10">
    <property type="entry name" value="Ribonuclease III domain"/>
    <property type="match status" value="1"/>
</dbReference>
<evidence type="ECO:0000313" key="4">
    <source>
        <dbReference type="Proteomes" id="UP000247498"/>
    </source>
</evidence>
<protein>
    <recommendedName>
        <fullName evidence="2">RNase III domain-containing protein</fullName>
    </recommendedName>
</protein>
<dbReference type="GO" id="GO:0004525">
    <property type="term" value="F:ribonuclease III activity"/>
    <property type="evidence" value="ECO:0007669"/>
    <property type="project" value="InterPro"/>
</dbReference>
<organism evidence="3 4">
    <name type="scientific">Raphidocelis subcapitata</name>
    <dbReference type="NCBI Taxonomy" id="307507"/>
    <lineage>
        <taxon>Eukaryota</taxon>
        <taxon>Viridiplantae</taxon>
        <taxon>Chlorophyta</taxon>
        <taxon>core chlorophytes</taxon>
        <taxon>Chlorophyceae</taxon>
        <taxon>CS clade</taxon>
        <taxon>Sphaeropleales</taxon>
        <taxon>Selenastraceae</taxon>
        <taxon>Raphidocelis</taxon>
    </lineage>
</organism>
<feature type="region of interest" description="Disordered" evidence="1">
    <location>
        <begin position="155"/>
        <end position="231"/>
    </location>
</feature>
<dbReference type="SUPFAM" id="SSF69065">
    <property type="entry name" value="RNase III domain-like"/>
    <property type="match status" value="1"/>
</dbReference>
<proteinExistence type="predicted"/>
<dbReference type="EMBL" id="BDRX01000163">
    <property type="protein sequence ID" value="GBF99589.1"/>
    <property type="molecule type" value="Genomic_DNA"/>
</dbReference>
<name>A0A2V0PJ67_9CHLO</name>
<reference evidence="3 4" key="1">
    <citation type="journal article" date="2018" name="Sci. Rep.">
        <title>Raphidocelis subcapitata (=Pseudokirchneriella subcapitata) provides an insight into genome evolution and environmental adaptations in the Sphaeropleales.</title>
        <authorList>
            <person name="Suzuki S."/>
            <person name="Yamaguchi H."/>
            <person name="Nakajima N."/>
            <person name="Kawachi M."/>
        </authorList>
    </citation>
    <scope>NUCLEOTIDE SEQUENCE [LARGE SCALE GENOMIC DNA]</scope>
    <source>
        <strain evidence="3 4">NIES-35</strain>
    </source>
</reference>
<dbReference type="PANTHER" id="PTHR34276:SF1">
    <property type="entry name" value="MINI-RIBONUCLEASE 3"/>
    <property type="match status" value="1"/>
</dbReference>
<gene>
    <name evidence="3" type="ORF">Rsub_12214</name>
</gene>
<feature type="compositionally biased region" description="Pro residues" evidence="1">
    <location>
        <begin position="203"/>
        <end position="213"/>
    </location>
</feature>
<accession>A0A2V0PJ67</accession>
<dbReference type="InterPro" id="IPR000999">
    <property type="entry name" value="RNase_III_dom"/>
</dbReference>
<dbReference type="GO" id="GO:0006396">
    <property type="term" value="P:RNA processing"/>
    <property type="evidence" value="ECO:0007669"/>
    <property type="project" value="InterPro"/>
</dbReference>
<feature type="domain" description="RNase III" evidence="2">
    <location>
        <begin position="30"/>
        <end position="128"/>
    </location>
</feature>